<evidence type="ECO:0000256" key="4">
    <source>
        <dbReference type="ARBA" id="ARBA00022837"/>
    </source>
</evidence>
<organism evidence="9 10">
    <name type="scientific">Pocillopora damicornis</name>
    <name type="common">Cauliflower coral</name>
    <name type="synonym">Millepora damicornis</name>
    <dbReference type="NCBI Taxonomy" id="46731"/>
    <lineage>
        <taxon>Eukaryota</taxon>
        <taxon>Metazoa</taxon>
        <taxon>Cnidaria</taxon>
        <taxon>Anthozoa</taxon>
        <taxon>Hexacorallia</taxon>
        <taxon>Scleractinia</taxon>
        <taxon>Astrocoeniina</taxon>
        <taxon>Pocilloporidae</taxon>
        <taxon>Pocillopora</taxon>
    </lineage>
</organism>
<comment type="caution">
    <text evidence="9">The sequence shown here is derived from an EMBL/GenBank/DDBJ whole genome shotgun (WGS) entry which is preliminary data.</text>
</comment>
<feature type="disulfide bond" evidence="7">
    <location>
        <begin position="118"/>
        <end position="127"/>
    </location>
</feature>
<keyword evidence="3" id="KW-0677">Repeat</keyword>
<dbReference type="Pfam" id="PF00008">
    <property type="entry name" value="EGF"/>
    <property type="match status" value="1"/>
</dbReference>
<dbReference type="SMART" id="SM00179">
    <property type="entry name" value="EGF_CA"/>
    <property type="match status" value="4"/>
</dbReference>
<dbReference type="PROSITE" id="PS01186">
    <property type="entry name" value="EGF_2"/>
    <property type="match status" value="4"/>
</dbReference>
<dbReference type="Proteomes" id="UP000275408">
    <property type="component" value="Unassembled WGS sequence"/>
</dbReference>
<evidence type="ECO:0000256" key="5">
    <source>
        <dbReference type="ARBA" id="ARBA00023157"/>
    </source>
</evidence>
<evidence type="ECO:0000313" key="10">
    <source>
        <dbReference type="Proteomes" id="UP000275408"/>
    </source>
</evidence>
<dbReference type="PROSITE" id="PS00010">
    <property type="entry name" value="ASX_HYDROXYL"/>
    <property type="match status" value="2"/>
</dbReference>
<dbReference type="FunFam" id="2.10.25.10:FF:000038">
    <property type="entry name" value="Fibrillin 2"/>
    <property type="match status" value="2"/>
</dbReference>
<dbReference type="EMBL" id="RCHS01000165">
    <property type="protein sequence ID" value="RMX60367.1"/>
    <property type="molecule type" value="Genomic_DNA"/>
</dbReference>
<dbReference type="InterPro" id="IPR009030">
    <property type="entry name" value="Growth_fac_rcpt_cys_sf"/>
</dbReference>
<dbReference type="PANTHER" id="PTHR24039:SF28">
    <property type="entry name" value="EGF-LIKE DOMAIN-CONTAINING PROTEIN"/>
    <property type="match status" value="1"/>
</dbReference>
<evidence type="ECO:0000256" key="3">
    <source>
        <dbReference type="ARBA" id="ARBA00022737"/>
    </source>
</evidence>
<dbReference type="InterPro" id="IPR001881">
    <property type="entry name" value="EGF-like_Ca-bd_dom"/>
</dbReference>
<dbReference type="SUPFAM" id="SSF57184">
    <property type="entry name" value="Growth factor receptor domain"/>
    <property type="match status" value="1"/>
</dbReference>
<feature type="domain" description="EGF-like" evidence="8">
    <location>
        <begin position="218"/>
        <end position="254"/>
    </location>
</feature>
<keyword evidence="10" id="KW-1185">Reference proteome</keyword>
<evidence type="ECO:0000256" key="7">
    <source>
        <dbReference type="PROSITE-ProRule" id="PRU00076"/>
    </source>
</evidence>
<dbReference type="Pfam" id="PF07645">
    <property type="entry name" value="EGF_CA"/>
    <property type="match status" value="2"/>
</dbReference>
<evidence type="ECO:0000313" key="9">
    <source>
        <dbReference type="EMBL" id="RMX60367.1"/>
    </source>
</evidence>
<dbReference type="OrthoDB" id="5989857at2759"/>
<comment type="caution">
    <text evidence="7">Lacks conserved residue(s) required for the propagation of feature annotation.</text>
</comment>
<dbReference type="InterPro" id="IPR024731">
    <property type="entry name" value="NELL2-like_EGF"/>
</dbReference>
<keyword evidence="4" id="KW-0106">Calcium</keyword>
<feature type="disulfide bond" evidence="7">
    <location>
        <begin position="99"/>
        <end position="116"/>
    </location>
</feature>
<evidence type="ECO:0000256" key="6">
    <source>
        <dbReference type="ARBA" id="ARBA00023180"/>
    </source>
</evidence>
<keyword evidence="5 7" id="KW-1015">Disulfide bond</keyword>
<dbReference type="InterPro" id="IPR018097">
    <property type="entry name" value="EGF_Ca-bd_CS"/>
</dbReference>
<dbReference type="PROSITE" id="PS01187">
    <property type="entry name" value="EGF_CA"/>
    <property type="match status" value="1"/>
</dbReference>
<evidence type="ECO:0000256" key="1">
    <source>
        <dbReference type="ARBA" id="ARBA00022536"/>
    </source>
</evidence>
<keyword evidence="2" id="KW-0732">Signal</keyword>
<keyword evidence="1 7" id="KW-0245">EGF-like domain</keyword>
<feature type="domain" description="EGF-like" evidence="8">
    <location>
        <begin position="171"/>
        <end position="212"/>
    </location>
</feature>
<dbReference type="InterPro" id="IPR049883">
    <property type="entry name" value="NOTCH1_EGF-like"/>
</dbReference>
<reference evidence="9 10" key="1">
    <citation type="journal article" date="2018" name="Sci. Rep.">
        <title>Comparative analysis of the Pocillopora damicornis genome highlights role of immune system in coral evolution.</title>
        <authorList>
            <person name="Cunning R."/>
            <person name="Bay R.A."/>
            <person name="Gillette P."/>
            <person name="Baker A.C."/>
            <person name="Traylor-Knowles N."/>
        </authorList>
    </citation>
    <scope>NUCLEOTIDE SEQUENCE [LARGE SCALE GENOMIC DNA]</scope>
    <source>
        <strain evidence="9">RSMAS</strain>
        <tissue evidence="9">Whole animal</tissue>
    </source>
</reference>
<evidence type="ECO:0000256" key="2">
    <source>
        <dbReference type="ARBA" id="ARBA00022729"/>
    </source>
</evidence>
<accession>A0A3M6V3B2</accession>
<dbReference type="GO" id="GO:0005509">
    <property type="term" value="F:calcium ion binding"/>
    <property type="evidence" value="ECO:0007669"/>
    <property type="project" value="InterPro"/>
</dbReference>
<protein>
    <recommendedName>
        <fullName evidence="8">EGF-like domain-containing protein</fullName>
    </recommendedName>
</protein>
<dbReference type="AlphaFoldDB" id="A0A3M6V3B2"/>
<dbReference type="PROSITE" id="PS50026">
    <property type="entry name" value="EGF_3"/>
    <property type="match status" value="4"/>
</dbReference>
<dbReference type="STRING" id="46731.A0A3M6V3B2"/>
<gene>
    <name evidence="9" type="ORF">pdam_00024101</name>
</gene>
<dbReference type="FunFam" id="2.10.25.10:FF:000066">
    <property type="entry name" value="FAT atypical cadherin 4"/>
    <property type="match status" value="1"/>
</dbReference>
<dbReference type="CDD" id="cd00054">
    <property type="entry name" value="EGF_CA"/>
    <property type="match status" value="4"/>
</dbReference>
<dbReference type="Pfam" id="PF12947">
    <property type="entry name" value="EGF_3"/>
    <property type="match status" value="1"/>
</dbReference>
<keyword evidence="6" id="KW-0325">Glycoprotein</keyword>
<feature type="domain" description="EGF-like" evidence="8">
    <location>
        <begin position="130"/>
        <end position="170"/>
    </location>
</feature>
<sequence>MYKNQCRILAFPSTLFFVGERLVNHTIANISVIDRDTCEYRCYLDYNCVSVNFYFGEKGAKAHNCELNNSTGNEYEKNLVKAADYVYHGTKNFCAQSPCENDGTCQSGFTRKRYRCLCASGFTGHDCQKDIDECALNSHKCSENANCTNTAGSYTCSCNSGFSGDGHECVDIDECANDTHNCSKKNGNCTNVVGSYNCSCNPGFTGDGHICQDIEEYAKITCNCSNNNATCISSEGSFECVCKPGFSGDGQNCTVSEVSHQLSKGRFCSHTKNLVGKRAKKKNHAKTDLWCHSAFQAIFTNLGAVGREGPKSLGSYYAGQDQDGQVTLSKGIQLWTVPYTGKYRIETIGAAGGYHPFATGSPQYRGRGTIMIGTFELNKGDAIQILVGQEGGIGGGRNGPGGGG</sequence>
<dbReference type="SMART" id="SM00181">
    <property type="entry name" value="EGF"/>
    <property type="match status" value="4"/>
</dbReference>
<feature type="domain" description="EGF-like" evidence="8">
    <location>
        <begin position="90"/>
        <end position="128"/>
    </location>
</feature>
<dbReference type="InterPro" id="IPR000742">
    <property type="entry name" value="EGF"/>
</dbReference>
<name>A0A3M6V3B2_POCDA</name>
<dbReference type="Gene3D" id="2.10.25.10">
    <property type="entry name" value="Laminin"/>
    <property type="match status" value="4"/>
</dbReference>
<feature type="non-terminal residue" evidence="9">
    <location>
        <position position="404"/>
    </location>
</feature>
<dbReference type="InterPro" id="IPR000152">
    <property type="entry name" value="EGF-type_Asp/Asn_hydroxyl_site"/>
</dbReference>
<proteinExistence type="predicted"/>
<dbReference type="SUPFAM" id="SSF57196">
    <property type="entry name" value="EGF/Laminin"/>
    <property type="match status" value="1"/>
</dbReference>
<evidence type="ECO:0000259" key="8">
    <source>
        <dbReference type="PROSITE" id="PS50026"/>
    </source>
</evidence>
<dbReference type="PANTHER" id="PTHR24039">
    <property type="entry name" value="FIBRILLIN-RELATED"/>
    <property type="match status" value="1"/>
</dbReference>
<dbReference type="PROSITE" id="PS00022">
    <property type="entry name" value="EGF_1"/>
    <property type="match status" value="1"/>
</dbReference>